<feature type="coiled-coil region" evidence="1">
    <location>
        <begin position="150"/>
        <end position="191"/>
    </location>
</feature>
<comment type="caution">
    <text evidence="3">The sequence shown here is derived from an EMBL/GenBank/DDBJ whole genome shotgun (WGS) entry which is preliminary data.</text>
</comment>
<feature type="region of interest" description="Disordered" evidence="2">
    <location>
        <begin position="341"/>
        <end position="383"/>
    </location>
</feature>
<evidence type="ECO:0000256" key="2">
    <source>
        <dbReference type="SAM" id="MobiDB-lite"/>
    </source>
</evidence>
<feature type="compositionally biased region" description="Polar residues" evidence="2">
    <location>
        <begin position="34"/>
        <end position="43"/>
    </location>
</feature>
<accession>A0A0G0XFW2</accession>
<reference evidence="3 4" key="1">
    <citation type="journal article" date="2015" name="Nature">
        <title>rRNA introns, odd ribosomes, and small enigmatic genomes across a large radiation of phyla.</title>
        <authorList>
            <person name="Brown C.T."/>
            <person name="Hug L.A."/>
            <person name="Thomas B.C."/>
            <person name="Sharon I."/>
            <person name="Castelle C.J."/>
            <person name="Singh A."/>
            <person name="Wilkins M.J."/>
            <person name="Williams K.H."/>
            <person name="Banfield J.F."/>
        </authorList>
    </citation>
    <scope>NUCLEOTIDE SEQUENCE [LARGE SCALE GENOMIC DNA]</scope>
</reference>
<dbReference type="Proteomes" id="UP000033856">
    <property type="component" value="Unassembled WGS sequence"/>
</dbReference>
<evidence type="ECO:0000313" key="3">
    <source>
        <dbReference type="EMBL" id="KKS23785.1"/>
    </source>
</evidence>
<evidence type="ECO:0000256" key="1">
    <source>
        <dbReference type="SAM" id="Coils"/>
    </source>
</evidence>
<dbReference type="AlphaFoldDB" id="A0A0G0XFW2"/>
<feature type="compositionally biased region" description="Basic and acidic residues" evidence="2">
    <location>
        <begin position="341"/>
        <end position="367"/>
    </location>
</feature>
<sequence length="470" mass="54389">MNLEKPTTLPEPLESKAQIPETKSPNNPEDKTQEGSSATFQETNSEKTSNKTETFLSSDNQDFFRKMSNGGTKIADQIFEGLYKIPVVDRLVGKYEIAYNQFWVDRHEEKAVKLKNQIDSLNLKIGLFVQSKQEMESVMDDLKQQNAPGIESLQLKLKDIEKQRIDLLNEKDRVQSKFEAKENRIKLHANERDMVADKLIGIYNEKLQPMEKELEGLRLLKDENELSAAVMEVNHKEQLVKLEDLNKKKTQIEESLRRVGMSEKDIRKFEAVKMLSSVIVRGYENIKIEKENLVQGNAGINRQIGETDARANLYRDNREEFVRVKTKRPITIEVEARTRSEEFKGEEEVSAHPRKEAQETFETREEQSTTGTMPESATETVKENKERLEAPAYISMWNAYLVEKYGKNIADVSIDGNEFLKKTGLSKNGKLDFKDFKNILGKYYKVKRLSLDKFNKSIDEFFNKKIKTHQ</sequence>
<proteinExistence type="predicted"/>
<feature type="region of interest" description="Disordered" evidence="2">
    <location>
        <begin position="1"/>
        <end position="54"/>
    </location>
</feature>
<keyword evidence="1" id="KW-0175">Coiled coil</keyword>
<gene>
    <name evidence="3" type="ORF">UU83_C0040G0002</name>
</gene>
<organism evidence="3 4">
    <name type="scientific">Candidatus Jorgensenbacteria bacterium GW2011_GWF2_41_8</name>
    <dbReference type="NCBI Taxonomy" id="1618667"/>
    <lineage>
        <taxon>Bacteria</taxon>
        <taxon>Candidatus Joergenseniibacteriota</taxon>
    </lineage>
</organism>
<evidence type="ECO:0000313" key="4">
    <source>
        <dbReference type="Proteomes" id="UP000033856"/>
    </source>
</evidence>
<protein>
    <submittedName>
        <fullName evidence="3">Uncharacterized protein</fullName>
    </submittedName>
</protein>
<dbReference type="EMBL" id="LCCD01000040">
    <property type="protein sequence ID" value="KKS23785.1"/>
    <property type="molecule type" value="Genomic_DNA"/>
</dbReference>
<feature type="compositionally biased region" description="Polar residues" evidence="2">
    <location>
        <begin position="368"/>
        <end position="379"/>
    </location>
</feature>
<name>A0A0G0XFW2_9BACT</name>